<dbReference type="Proteomes" id="UP000223749">
    <property type="component" value="Chromosome"/>
</dbReference>
<dbReference type="InterPro" id="IPR020084">
    <property type="entry name" value="NUDIX_hydrolase_CS"/>
</dbReference>
<keyword evidence="1 2" id="KW-0378">Hydrolase</keyword>
<keyword evidence="5" id="KW-1185">Reference proteome</keyword>
<dbReference type="PANTHER" id="PTHR21340:SF0">
    <property type="entry name" value="BIS(5'-NUCLEOSYL)-TETRAPHOSPHATASE [ASYMMETRICAL]"/>
    <property type="match status" value="1"/>
</dbReference>
<dbReference type="PROSITE" id="PS00893">
    <property type="entry name" value="NUDIX_BOX"/>
    <property type="match status" value="1"/>
</dbReference>
<reference evidence="4 5" key="1">
    <citation type="submission" date="2017-10" db="EMBL/GenBank/DDBJ databases">
        <title>Whole genome of Pedobacter ginsengisoli T01R-27 isolated from tomato rhizosphere.</title>
        <authorList>
            <person name="Weon H.-Y."/>
            <person name="Lee S.A."/>
            <person name="Sang M.K."/>
            <person name="Song J."/>
        </authorList>
    </citation>
    <scope>NUCLEOTIDE SEQUENCE [LARGE SCALE GENOMIC DNA]</scope>
    <source>
        <strain evidence="4 5">T01R-27</strain>
    </source>
</reference>
<evidence type="ECO:0000313" key="5">
    <source>
        <dbReference type="Proteomes" id="UP000223749"/>
    </source>
</evidence>
<dbReference type="SUPFAM" id="SSF55811">
    <property type="entry name" value="Nudix"/>
    <property type="match status" value="1"/>
</dbReference>
<dbReference type="EMBL" id="CP024091">
    <property type="protein sequence ID" value="ATP55328.1"/>
    <property type="molecule type" value="Genomic_DNA"/>
</dbReference>
<dbReference type="GO" id="GO:0006754">
    <property type="term" value="P:ATP biosynthetic process"/>
    <property type="evidence" value="ECO:0007669"/>
    <property type="project" value="TreeGrafter"/>
</dbReference>
<dbReference type="GO" id="GO:0004081">
    <property type="term" value="F:bis(5'-nucleosyl)-tetraphosphatase (asymmetrical) activity"/>
    <property type="evidence" value="ECO:0007669"/>
    <property type="project" value="TreeGrafter"/>
</dbReference>
<comment type="similarity">
    <text evidence="2">Belongs to the Nudix hydrolase family.</text>
</comment>
<feature type="domain" description="Nudix hydrolase" evidence="3">
    <location>
        <begin position="71"/>
        <end position="198"/>
    </location>
</feature>
<evidence type="ECO:0000313" key="4">
    <source>
        <dbReference type="EMBL" id="ATP55328.1"/>
    </source>
</evidence>
<dbReference type="Pfam" id="PF00293">
    <property type="entry name" value="NUDIX"/>
    <property type="match status" value="1"/>
</dbReference>
<dbReference type="PANTHER" id="PTHR21340">
    <property type="entry name" value="DIADENOSINE 5,5-P1,P4-TETRAPHOSPHATE PYROPHOSPHOHYDROLASE MUTT"/>
    <property type="match status" value="1"/>
</dbReference>
<dbReference type="InterPro" id="IPR020476">
    <property type="entry name" value="Nudix_hydrolase"/>
</dbReference>
<dbReference type="AlphaFoldDB" id="A0A2D1U134"/>
<proteinExistence type="inferred from homology"/>
<sequence length="219" mass="25280">MAQNYRIYINDNTLFIADLMPKQVKKIQQIDIQDFDFEIFYKNLARVSGKDYILLDADPKKLFKKIKKSCELIKAAGGLVKNAKGNYLFIFRNKKWDLPKGKVEKDEKMKDAALREVEEECGVKIYTNDEKLCKTYHVYSLDTRLVLKKTNWYSMTVKGEPKLIPQKEEGITKASWLSKLELNQVLKNTYPSIVQVLDVGGLLDNKLVVKPALQAIKKV</sequence>
<accession>A0A2D1U134</accession>
<evidence type="ECO:0000256" key="2">
    <source>
        <dbReference type="RuleBase" id="RU003476"/>
    </source>
</evidence>
<protein>
    <submittedName>
        <fullName evidence="4">NUDIX hydrolase</fullName>
    </submittedName>
</protein>
<dbReference type="PRINTS" id="PR00502">
    <property type="entry name" value="NUDIXFAMILY"/>
</dbReference>
<dbReference type="CDD" id="cd03673">
    <property type="entry name" value="NUDIX_Ap6A_hydrolase"/>
    <property type="match status" value="1"/>
</dbReference>
<dbReference type="OrthoDB" id="9816289at2"/>
<dbReference type="GO" id="GO:0006167">
    <property type="term" value="P:AMP biosynthetic process"/>
    <property type="evidence" value="ECO:0007669"/>
    <property type="project" value="TreeGrafter"/>
</dbReference>
<evidence type="ECO:0000259" key="3">
    <source>
        <dbReference type="PROSITE" id="PS51462"/>
    </source>
</evidence>
<dbReference type="InterPro" id="IPR000086">
    <property type="entry name" value="NUDIX_hydrolase_dom"/>
</dbReference>
<gene>
    <name evidence="4" type="ORF">CPT03_02030</name>
</gene>
<evidence type="ECO:0000256" key="1">
    <source>
        <dbReference type="ARBA" id="ARBA00022801"/>
    </source>
</evidence>
<name>A0A2D1U134_9SPHI</name>
<dbReference type="InterPro" id="IPR051325">
    <property type="entry name" value="Nudix_hydrolase_domain"/>
</dbReference>
<dbReference type="InterPro" id="IPR015797">
    <property type="entry name" value="NUDIX_hydrolase-like_dom_sf"/>
</dbReference>
<dbReference type="KEGG" id="pgs:CPT03_02030"/>
<dbReference type="PROSITE" id="PS51462">
    <property type="entry name" value="NUDIX"/>
    <property type="match status" value="1"/>
</dbReference>
<organism evidence="4 5">
    <name type="scientific">Pedobacter ginsengisoli</name>
    <dbReference type="NCBI Taxonomy" id="363852"/>
    <lineage>
        <taxon>Bacteria</taxon>
        <taxon>Pseudomonadati</taxon>
        <taxon>Bacteroidota</taxon>
        <taxon>Sphingobacteriia</taxon>
        <taxon>Sphingobacteriales</taxon>
        <taxon>Sphingobacteriaceae</taxon>
        <taxon>Pedobacter</taxon>
    </lineage>
</organism>
<dbReference type="Gene3D" id="3.90.79.10">
    <property type="entry name" value="Nucleoside Triphosphate Pyrophosphohydrolase"/>
    <property type="match status" value="1"/>
</dbReference>